<dbReference type="SUPFAM" id="SSF159127">
    <property type="entry name" value="HupF/HypC-like"/>
    <property type="match status" value="1"/>
</dbReference>
<dbReference type="EMBL" id="FOCG01000001">
    <property type="protein sequence ID" value="SEM71985.1"/>
    <property type="molecule type" value="Genomic_DNA"/>
</dbReference>
<dbReference type="GO" id="GO:0051604">
    <property type="term" value="P:protein maturation"/>
    <property type="evidence" value="ECO:0007669"/>
    <property type="project" value="TreeGrafter"/>
</dbReference>
<dbReference type="PANTHER" id="PTHR35177">
    <property type="entry name" value="HYDROGENASE MATURATION FACTOR HYBG"/>
    <property type="match status" value="1"/>
</dbReference>
<sequence length="73" mass="8251">MCLAVPAKVINIDSSHAEVDIMGVHKEVNILLIDNPRVGDKVMVHAGFAINKIDDEYYNFLRDTLQNMLRDIP</sequence>
<dbReference type="GO" id="GO:0005506">
    <property type="term" value="F:iron ion binding"/>
    <property type="evidence" value="ECO:0007669"/>
    <property type="project" value="TreeGrafter"/>
</dbReference>
<reference evidence="2 3" key="1">
    <citation type="submission" date="2016-10" db="EMBL/GenBank/DDBJ databases">
        <authorList>
            <person name="de Groot N.N."/>
        </authorList>
    </citation>
    <scope>NUCLEOTIDE SEQUENCE [LARGE SCALE GENOMIC DNA]</scope>
    <source>
        <strain evidence="2 3">CGMCC 1.5070</strain>
    </source>
</reference>
<dbReference type="PANTHER" id="PTHR35177:SF2">
    <property type="entry name" value="HYDROGENASE MATURATION FACTOR HYBG"/>
    <property type="match status" value="1"/>
</dbReference>
<dbReference type="PRINTS" id="PR00445">
    <property type="entry name" value="HUPFHYPC"/>
</dbReference>
<evidence type="ECO:0000313" key="2">
    <source>
        <dbReference type="EMBL" id="SEM71985.1"/>
    </source>
</evidence>
<protein>
    <submittedName>
        <fullName evidence="2">Hydrogenase maturation protein HypC</fullName>
    </submittedName>
</protein>
<dbReference type="PROSITE" id="PS01097">
    <property type="entry name" value="HUPF_HYPC"/>
    <property type="match status" value="1"/>
</dbReference>
<evidence type="ECO:0000256" key="1">
    <source>
        <dbReference type="ARBA" id="ARBA00006018"/>
    </source>
</evidence>
<comment type="similarity">
    <text evidence="1">Belongs to the HupF/HypC family.</text>
</comment>
<proteinExistence type="inferred from homology"/>
<gene>
    <name evidence="2" type="ORF">SAMN05216180_1434</name>
</gene>
<dbReference type="RefSeq" id="WP_092753060.1">
    <property type="nucleotide sequence ID" value="NZ_FOCG01000001.1"/>
</dbReference>
<organism evidence="2 3">
    <name type="scientific">Hydrogenoanaerobacterium saccharovorans</name>
    <dbReference type="NCBI Taxonomy" id="474960"/>
    <lineage>
        <taxon>Bacteria</taxon>
        <taxon>Bacillati</taxon>
        <taxon>Bacillota</taxon>
        <taxon>Clostridia</taxon>
        <taxon>Eubacteriales</taxon>
        <taxon>Oscillospiraceae</taxon>
        <taxon>Hydrogenoanaerobacterium</taxon>
    </lineage>
</organism>
<dbReference type="InterPro" id="IPR019812">
    <property type="entry name" value="Hydgase_assmbl_chp_CS"/>
</dbReference>
<dbReference type="AlphaFoldDB" id="A0A1H8AMJ5"/>
<accession>A0A1H8AMJ5</accession>
<dbReference type="Gene3D" id="2.30.30.140">
    <property type="match status" value="1"/>
</dbReference>
<keyword evidence="3" id="KW-1185">Reference proteome</keyword>
<dbReference type="STRING" id="474960.SAMN05216180_1434"/>
<dbReference type="Pfam" id="PF01455">
    <property type="entry name" value="HupF_HypC"/>
    <property type="match status" value="1"/>
</dbReference>
<name>A0A1H8AMJ5_9FIRM</name>
<dbReference type="InterPro" id="IPR001109">
    <property type="entry name" value="Hydrogenase_HupF/HypC"/>
</dbReference>
<dbReference type="NCBIfam" id="TIGR00074">
    <property type="entry name" value="hypC_hupF"/>
    <property type="match status" value="1"/>
</dbReference>
<dbReference type="OrthoDB" id="9806017at2"/>
<dbReference type="GO" id="GO:1902670">
    <property type="term" value="F:carbon dioxide binding"/>
    <property type="evidence" value="ECO:0007669"/>
    <property type="project" value="TreeGrafter"/>
</dbReference>
<evidence type="ECO:0000313" key="3">
    <source>
        <dbReference type="Proteomes" id="UP000199158"/>
    </source>
</evidence>
<dbReference type="Proteomes" id="UP000199158">
    <property type="component" value="Unassembled WGS sequence"/>
</dbReference>